<dbReference type="PANTHER" id="PTHR34875">
    <property type="entry name" value="UPF0237 PROTEIN MJ1558"/>
    <property type="match status" value="1"/>
</dbReference>
<gene>
    <name evidence="2" type="ORF">GM173_11165</name>
</gene>
<reference evidence="2 3" key="1">
    <citation type="submission" date="2019-11" db="EMBL/GenBank/DDBJ databases">
        <title>Novel Deefgea species.</title>
        <authorList>
            <person name="Han J.-H."/>
        </authorList>
    </citation>
    <scope>NUCLEOTIDE SEQUENCE [LARGE SCALE GENOMIC DNA]</scope>
    <source>
        <strain evidence="2 3">LMG 24817</strain>
    </source>
</reference>
<dbReference type="SUPFAM" id="SSF55021">
    <property type="entry name" value="ACT-like"/>
    <property type="match status" value="2"/>
</dbReference>
<dbReference type="Pfam" id="PF13740">
    <property type="entry name" value="ACT_6"/>
    <property type="match status" value="2"/>
</dbReference>
<proteinExistence type="predicted"/>
<dbReference type="EMBL" id="WOFE01000005">
    <property type="protein sequence ID" value="MBM5572134.1"/>
    <property type="molecule type" value="Genomic_DNA"/>
</dbReference>
<sequence length="169" mass="17934">MKNILVVSVIGQDKPGLVEQLAAVISQQQGNWLESSFSRLAGQFAGIVKVAVNGDGTLLLAALQALPSLDVRGVLDAEQAELAHAASQSVALSLVGHDRIGIVKDVSTILARFGVNVEKLETWLDSAPMSGETMFHAQALLSAPISVDLGHVRRDLEAIADDLMVEWAE</sequence>
<dbReference type="PIRSF" id="PIRSF028103">
    <property type="entry name" value="GcvR"/>
    <property type="match status" value="1"/>
</dbReference>
<dbReference type="CDD" id="cd04869">
    <property type="entry name" value="ACT_GcvR_2"/>
    <property type="match status" value="1"/>
</dbReference>
<accession>A0ABS2CDA4</accession>
<name>A0ABS2CDA4_9NEIS</name>
<dbReference type="Proteomes" id="UP001195660">
    <property type="component" value="Unassembled WGS sequence"/>
</dbReference>
<dbReference type="RefSeq" id="WP_203571467.1">
    <property type="nucleotide sequence ID" value="NZ_WOFE01000005.1"/>
</dbReference>
<dbReference type="InterPro" id="IPR002912">
    <property type="entry name" value="ACT_dom"/>
</dbReference>
<comment type="caution">
    <text evidence="2">The sequence shown here is derived from an EMBL/GenBank/DDBJ whole genome shotgun (WGS) entry which is preliminary data.</text>
</comment>
<evidence type="ECO:0000259" key="1">
    <source>
        <dbReference type="PROSITE" id="PS51671"/>
    </source>
</evidence>
<dbReference type="PROSITE" id="PS51671">
    <property type="entry name" value="ACT"/>
    <property type="match status" value="1"/>
</dbReference>
<keyword evidence="3" id="KW-1185">Reference proteome</keyword>
<dbReference type="PANTHER" id="PTHR34875:SF6">
    <property type="entry name" value="UPF0237 PROTEIN MJ1558"/>
    <property type="match status" value="1"/>
</dbReference>
<dbReference type="InterPro" id="IPR045865">
    <property type="entry name" value="ACT-like_dom_sf"/>
</dbReference>
<evidence type="ECO:0000313" key="3">
    <source>
        <dbReference type="Proteomes" id="UP001195660"/>
    </source>
</evidence>
<dbReference type="InterPro" id="IPR050990">
    <property type="entry name" value="UPF0237/GcvR_regulator"/>
</dbReference>
<protein>
    <submittedName>
        <fullName evidence="2">Glycine cleavage system protein R</fullName>
    </submittedName>
</protein>
<dbReference type="InterPro" id="IPR016867">
    <property type="entry name" value="GcvR"/>
</dbReference>
<organism evidence="2 3">
    <name type="scientific">Deefgea chitinilytica</name>
    <dbReference type="NCBI Taxonomy" id="570276"/>
    <lineage>
        <taxon>Bacteria</taxon>
        <taxon>Pseudomonadati</taxon>
        <taxon>Pseudomonadota</taxon>
        <taxon>Betaproteobacteria</taxon>
        <taxon>Neisseriales</taxon>
        <taxon>Chitinibacteraceae</taxon>
        <taxon>Deefgea</taxon>
    </lineage>
</organism>
<dbReference type="Gene3D" id="3.30.70.260">
    <property type="match status" value="2"/>
</dbReference>
<evidence type="ECO:0000313" key="2">
    <source>
        <dbReference type="EMBL" id="MBM5572134.1"/>
    </source>
</evidence>
<feature type="domain" description="ACT" evidence="1">
    <location>
        <begin position="91"/>
        <end position="169"/>
    </location>
</feature>